<dbReference type="AlphaFoldDB" id="A0A645DSM2"/>
<comment type="caution">
    <text evidence="2">The sequence shown here is derived from an EMBL/GenBank/DDBJ whole genome shotgun (WGS) entry which is preliminary data.</text>
</comment>
<organism evidence="2">
    <name type="scientific">bioreactor metagenome</name>
    <dbReference type="NCBI Taxonomy" id="1076179"/>
    <lineage>
        <taxon>unclassified sequences</taxon>
        <taxon>metagenomes</taxon>
        <taxon>ecological metagenomes</taxon>
    </lineage>
</organism>
<evidence type="ECO:0000256" key="1">
    <source>
        <dbReference type="SAM" id="MobiDB-lite"/>
    </source>
</evidence>
<protein>
    <submittedName>
        <fullName evidence="2">Uncharacterized protein</fullName>
    </submittedName>
</protein>
<proteinExistence type="predicted"/>
<dbReference type="EMBL" id="VSSQ01039417">
    <property type="protein sequence ID" value="MPM92484.1"/>
    <property type="molecule type" value="Genomic_DNA"/>
</dbReference>
<accession>A0A645DSM2</accession>
<name>A0A645DSM2_9ZZZZ</name>
<evidence type="ECO:0000313" key="2">
    <source>
        <dbReference type="EMBL" id="MPM92484.1"/>
    </source>
</evidence>
<sequence>MVKETNRMLKATSLGVFWRLAPSTRLIMRSKKPSPGLAETFTTSQSERMRVPPVTALRSPPDSRITGADSPVTADSSTEAMPSTISPSAGKMSPASTRNRSPWRKLGEATTENWPGCTPFSERWLSFLALVSLRVLRKASAWALPRPSASASEKLANKTVNHSHRVMIPMNQGLASPLPNKDCTYRAVVSRLPISTTNMTGFLIMWRGSSLISESNAAR</sequence>
<reference evidence="2" key="1">
    <citation type="submission" date="2019-08" db="EMBL/GenBank/DDBJ databases">
        <authorList>
            <person name="Kucharzyk K."/>
            <person name="Murdoch R.W."/>
            <person name="Higgins S."/>
            <person name="Loffler F."/>
        </authorList>
    </citation>
    <scope>NUCLEOTIDE SEQUENCE</scope>
</reference>
<feature type="region of interest" description="Disordered" evidence="1">
    <location>
        <begin position="54"/>
        <end position="110"/>
    </location>
</feature>
<gene>
    <name evidence="2" type="ORF">SDC9_139619</name>
</gene>
<feature type="compositionally biased region" description="Polar residues" evidence="1">
    <location>
        <begin position="73"/>
        <end position="87"/>
    </location>
</feature>